<feature type="transmembrane region" description="Helical" evidence="6">
    <location>
        <begin position="356"/>
        <end position="379"/>
    </location>
</feature>
<feature type="transmembrane region" description="Helical" evidence="6">
    <location>
        <begin position="297"/>
        <end position="317"/>
    </location>
</feature>
<evidence type="ECO:0000256" key="3">
    <source>
        <dbReference type="ARBA" id="ARBA00022692"/>
    </source>
</evidence>
<keyword evidence="2" id="KW-0813">Transport</keyword>
<dbReference type="AlphaFoldDB" id="A0A1H6X0C3"/>
<feature type="transmembrane region" description="Helical" evidence="6">
    <location>
        <begin position="232"/>
        <end position="257"/>
    </location>
</feature>
<name>A0A1H6X0C3_9FIRM</name>
<dbReference type="Pfam" id="PF00083">
    <property type="entry name" value="Sugar_tr"/>
    <property type="match status" value="1"/>
</dbReference>
<dbReference type="PANTHER" id="PTHR23508">
    <property type="entry name" value="CARBOXYLIC ACID TRANSPORTER PROTEIN HOMOLOG"/>
    <property type="match status" value="1"/>
</dbReference>
<dbReference type="STRING" id="84035.SAMN05660742_104167"/>
<evidence type="ECO:0000313" key="8">
    <source>
        <dbReference type="EMBL" id="SEJ20994.1"/>
    </source>
</evidence>
<feature type="transmembrane region" description="Helical" evidence="6">
    <location>
        <begin position="269"/>
        <end position="290"/>
    </location>
</feature>
<feature type="transmembrane region" description="Helical" evidence="6">
    <location>
        <begin position="323"/>
        <end position="344"/>
    </location>
</feature>
<comment type="subcellular location">
    <subcellularLocation>
        <location evidence="1">Cell membrane</location>
        <topology evidence="1">Multi-pass membrane protein</topology>
    </subcellularLocation>
</comment>
<keyword evidence="4 6" id="KW-1133">Transmembrane helix</keyword>
<feature type="transmembrane region" description="Helical" evidence="6">
    <location>
        <begin position="82"/>
        <end position="104"/>
    </location>
</feature>
<evidence type="ECO:0000256" key="1">
    <source>
        <dbReference type="ARBA" id="ARBA00004651"/>
    </source>
</evidence>
<dbReference type="EMBL" id="FNZK01000004">
    <property type="protein sequence ID" value="SEJ20994.1"/>
    <property type="molecule type" value="Genomic_DNA"/>
</dbReference>
<evidence type="ECO:0000259" key="7">
    <source>
        <dbReference type="PROSITE" id="PS50850"/>
    </source>
</evidence>
<feature type="transmembrane region" description="Helical" evidence="6">
    <location>
        <begin position="167"/>
        <end position="188"/>
    </location>
</feature>
<dbReference type="InterPro" id="IPR036259">
    <property type="entry name" value="MFS_trans_sf"/>
</dbReference>
<dbReference type="SUPFAM" id="SSF103473">
    <property type="entry name" value="MFS general substrate transporter"/>
    <property type="match status" value="1"/>
</dbReference>
<evidence type="ECO:0000256" key="6">
    <source>
        <dbReference type="SAM" id="Phobius"/>
    </source>
</evidence>
<proteinExistence type="predicted"/>
<dbReference type="PROSITE" id="PS50850">
    <property type="entry name" value="MFS"/>
    <property type="match status" value="1"/>
</dbReference>
<sequence>MTLAKLDYNMSPWKKTITAGLISYIDAGSIVAGAAGLSMWQAYFGMDSMQMGILAALSSNTGGAAIGALIGGKICDKYGRKFVYNYALLIYMIGVALIVCATNYPMFLLGYVIVGLTVGADVVASWTFIAEEAPSENRAKHCGSAQIAWMLGPVVVFAASIPLNSMFGLLGNRIMFAHLIVVAAFIWYQRLKMPESTEWTESKVKEKQLIAEGKFKKVTYAMILKGTSLKTVFLCCGVYTLWNISASTAGFFMPYIYEHVGNLSNTMSLVMQCANFAVCILATVVFMYFGDKVNRRGLYTIFGATPMIAWVVWTLPAEMLQTWMLWAFTIVNGFAMQQQFYQLWSSELFPVRYRATAQGFTFFVTRFAAAIWAFVVPILMETVGFRVAAIILVALSAISWLVGAILAPDDRGKTLEEITTERYGHELDDDDCLVNCEGKHS</sequence>
<keyword evidence="5 6" id="KW-0472">Membrane</keyword>
<dbReference type="RefSeq" id="WP_091829995.1">
    <property type="nucleotide sequence ID" value="NZ_FNZK01000004.1"/>
</dbReference>
<dbReference type="GO" id="GO:0005886">
    <property type="term" value="C:plasma membrane"/>
    <property type="evidence" value="ECO:0007669"/>
    <property type="project" value="UniProtKB-SubCell"/>
</dbReference>
<feature type="transmembrane region" description="Helical" evidence="6">
    <location>
        <begin position="49"/>
        <end position="70"/>
    </location>
</feature>
<evidence type="ECO:0000256" key="2">
    <source>
        <dbReference type="ARBA" id="ARBA00022448"/>
    </source>
</evidence>
<feature type="domain" description="Major facilitator superfamily (MFS) profile" evidence="7">
    <location>
        <begin position="12"/>
        <end position="411"/>
    </location>
</feature>
<dbReference type="Proteomes" id="UP000199662">
    <property type="component" value="Unassembled WGS sequence"/>
</dbReference>
<dbReference type="InterPro" id="IPR020846">
    <property type="entry name" value="MFS_dom"/>
</dbReference>
<dbReference type="GO" id="GO:0046943">
    <property type="term" value="F:carboxylic acid transmembrane transporter activity"/>
    <property type="evidence" value="ECO:0007669"/>
    <property type="project" value="TreeGrafter"/>
</dbReference>
<dbReference type="InterPro" id="IPR005828">
    <property type="entry name" value="MFS_sugar_transport-like"/>
</dbReference>
<keyword evidence="3 6" id="KW-0812">Transmembrane</keyword>
<evidence type="ECO:0000256" key="4">
    <source>
        <dbReference type="ARBA" id="ARBA00022989"/>
    </source>
</evidence>
<feature type="transmembrane region" description="Helical" evidence="6">
    <location>
        <begin position="385"/>
        <end position="407"/>
    </location>
</feature>
<dbReference type="CDD" id="cd17316">
    <property type="entry name" value="MFS_SV2_like"/>
    <property type="match status" value="1"/>
</dbReference>
<protein>
    <submittedName>
        <fullName evidence="8">MFS transporter, SP family, inositol transporter</fullName>
    </submittedName>
</protein>
<accession>A0A1H6X0C3</accession>
<dbReference type="PANTHER" id="PTHR23508:SF10">
    <property type="entry name" value="CARBOXYLIC ACID TRANSPORTER PROTEIN HOMOLOG"/>
    <property type="match status" value="1"/>
</dbReference>
<dbReference type="PROSITE" id="PS00217">
    <property type="entry name" value="SUGAR_TRANSPORT_2"/>
    <property type="match status" value="1"/>
</dbReference>
<dbReference type="Gene3D" id="1.20.1250.20">
    <property type="entry name" value="MFS general substrate transporter like domains"/>
    <property type="match status" value="1"/>
</dbReference>
<dbReference type="InterPro" id="IPR005829">
    <property type="entry name" value="Sugar_transporter_CS"/>
</dbReference>
<reference evidence="8 9" key="1">
    <citation type="submission" date="2016-10" db="EMBL/GenBank/DDBJ databases">
        <authorList>
            <person name="de Groot N.N."/>
        </authorList>
    </citation>
    <scope>NUCLEOTIDE SEQUENCE [LARGE SCALE GENOMIC DNA]</scope>
    <source>
        <strain evidence="8 9">DSM 2179</strain>
    </source>
</reference>
<gene>
    <name evidence="8" type="ORF">SAMN05660742_104167</name>
</gene>
<feature type="transmembrane region" description="Helical" evidence="6">
    <location>
        <begin position="21"/>
        <end position="43"/>
    </location>
</feature>
<evidence type="ECO:0000313" key="9">
    <source>
        <dbReference type="Proteomes" id="UP000199662"/>
    </source>
</evidence>
<organism evidence="8 9">
    <name type="scientific">Propionispira arboris</name>
    <dbReference type="NCBI Taxonomy" id="84035"/>
    <lineage>
        <taxon>Bacteria</taxon>
        <taxon>Bacillati</taxon>
        <taxon>Bacillota</taxon>
        <taxon>Negativicutes</taxon>
        <taxon>Selenomonadales</taxon>
        <taxon>Selenomonadaceae</taxon>
        <taxon>Propionispira</taxon>
    </lineage>
</organism>
<keyword evidence="9" id="KW-1185">Reference proteome</keyword>
<feature type="transmembrane region" description="Helical" evidence="6">
    <location>
        <begin position="142"/>
        <end position="161"/>
    </location>
</feature>
<feature type="transmembrane region" description="Helical" evidence="6">
    <location>
        <begin position="110"/>
        <end position="130"/>
    </location>
</feature>
<evidence type="ECO:0000256" key="5">
    <source>
        <dbReference type="ARBA" id="ARBA00023136"/>
    </source>
</evidence>